<accession>A0AAW5U4U1</accession>
<reference evidence="1" key="1">
    <citation type="submission" date="2022-11" db="EMBL/GenBank/DDBJ databases">
        <title>Genomic repertoires linked with pathogenic potency of arthritogenic Prevotella copri isolated from the gut of rheumatoid arthritis patients.</title>
        <authorList>
            <person name="Nii T."/>
            <person name="Maeda Y."/>
            <person name="Motooka D."/>
            <person name="Naito M."/>
            <person name="Matsumoto Y."/>
            <person name="Ogawa T."/>
            <person name="Oguro-Igashira E."/>
            <person name="Kishikawa T."/>
            <person name="Yamashita M."/>
            <person name="Koizumi S."/>
            <person name="Kurakawa T."/>
            <person name="Okumura R."/>
            <person name="Kayama H."/>
            <person name="Murakami M."/>
            <person name="Sakaguchi T."/>
            <person name="Das B."/>
            <person name="Nakamura S."/>
            <person name="Okada Y."/>
            <person name="Kumanogoh A."/>
            <person name="Takeda K."/>
        </authorList>
    </citation>
    <scope>NUCLEOTIDE SEQUENCE</scope>
    <source>
        <strain evidence="1">N016-13</strain>
    </source>
</reference>
<gene>
    <name evidence="1" type="ORF">ONT05_13655</name>
</gene>
<proteinExistence type="predicted"/>
<evidence type="ECO:0000313" key="2">
    <source>
        <dbReference type="Proteomes" id="UP001209074"/>
    </source>
</evidence>
<protein>
    <submittedName>
        <fullName evidence="1">Uncharacterized protein</fullName>
    </submittedName>
</protein>
<dbReference type="RefSeq" id="WP_264980823.1">
    <property type="nucleotide sequence ID" value="NZ_JAPDUS010000033.1"/>
</dbReference>
<evidence type="ECO:0000313" key="1">
    <source>
        <dbReference type="EMBL" id="MCW4094573.1"/>
    </source>
</evidence>
<sequence length="54" mass="6004">MWQLSPAGLETHLPYRPQDLREVCSGLHVRNCEFSDVTNEEWGTCAIALVTSAA</sequence>
<name>A0AAW5U4U1_9BACT</name>
<dbReference type="AlphaFoldDB" id="A0AAW5U4U1"/>
<comment type="caution">
    <text evidence="1">The sequence shown here is derived from an EMBL/GenBank/DDBJ whole genome shotgun (WGS) entry which is preliminary data.</text>
</comment>
<organism evidence="1 2">
    <name type="scientific">Segatella copri</name>
    <dbReference type="NCBI Taxonomy" id="165179"/>
    <lineage>
        <taxon>Bacteria</taxon>
        <taxon>Pseudomonadati</taxon>
        <taxon>Bacteroidota</taxon>
        <taxon>Bacteroidia</taxon>
        <taxon>Bacteroidales</taxon>
        <taxon>Prevotellaceae</taxon>
        <taxon>Segatella</taxon>
    </lineage>
</organism>
<dbReference type="EMBL" id="JAPDUS010000033">
    <property type="protein sequence ID" value="MCW4094573.1"/>
    <property type="molecule type" value="Genomic_DNA"/>
</dbReference>
<dbReference type="Proteomes" id="UP001209074">
    <property type="component" value="Unassembled WGS sequence"/>
</dbReference>